<organism evidence="1 2">
    <name type="scientific">Plakobranchus ocellatus</name>
    <dbReference type="NCBI Taxonomy" id="259542"/>
    <lineage>
        <taxon>Eukaryota</taxon>
        <taxon>Metazoa</taxon>
        <taxon>Spiralia</taxon>
        <taxon>Lophotrochozoa</taxon>
        <taxon>Mollusca</taxon>
        <taxon>Gastropoda</taxon>
        <taxon>Heterobranchia</taxon>
        <taxon>Euthyneura</taxon>
        <taxon>Panpulmonata</taxon>
        <taxon>Sacoglossa</taxon>
        <taxon>Placobranchoidea</taxon>
        <taxon>Plakobranchidae</taxon>
        <taxon>Plakobranchus</taxon>
    </lineage>
</organism>
<name>A0AAV3ZEL0_9GAST</name>
<gene>
    <name evidence="1" type="ORF">PoB_001939700</name>
</gene>
<evidence type="ECO:0000313" key="1">
    <source>
        <dbReference type="EMBL" id="GFN92891.1"/>
    </source>
</evidence>
<protein>
    <submittedName>
        <fullName evidence="1">Uncharacterized protein</fullName>
    </submittedName>
</protein>
<evidence type="ECO:0000313" key="2">
    <source>
        <dbReference type="Proteomes" id="UP000735302"/>
    </source>
</evidence>
<keyword evidence="2" id="KW-1185">Reference proteome</keyword>
<comment type="caution">
    <text evidence="1">The sequence shown here is derived from an EMBL/GenBank/DDBJ whole genome shotgun (WGS) entry which is preliminary data.</text>
</comment>
<dbReference type="AlphaFoldDB" id="A0AAV3ZEL0"/>
<accession>A0AAV3ZEL0</accession>
<reference evidence="1 2" key="1">
    <citation type="journal article" date="2021" name="Elife">
        <title>Chloroplast acquisition without the gene transfer in kleptoplastic sea slugs, Plakobranchus ocellatus.</title>
        <authorList>
            <person name="Maeda T."/>
            <person name="Takahashi S."/>
            <person name="Yoshida T."/>
            <person name="Shimamura S."/>
            <person name="Takaki Y."/>
            <person name="Nagai Y."/>
            <person name="Toyoda A."/>
            <person name="Suzuki Y."/>
            <person name="Arimoto A."/>
            <person name="Ishii H."/>
            <person name="Satoh N."/>
            <person name="Nishiyama T."/>
            <person name="Hasebe M."/>
            <person name="Maruyama T."/>
            <person name="Minagawa J."/>
            <person name="Obokata J."/>
            <person name="Shigenobu S."/>
        </authorList>
    </citation>
    <scope>NUCLEOTIDE SEQUENCE [LARGE SCALE GENOMIC DNA]</scope>
</reference>
<dbReference type="EMBL" id="BLXT01002301">
    <property type="protein sequence ID" value="GFN92891.1"/>
    <property type="molecule type" value="Genomic_DNA"/>
</dbReference>
<sequence length="107" mass="11736">MEAELIGRAQQHYYVQGRGRRLLAYSICSSPNQVPLHRSVMNEQKARGTSWAMIKESTVLSNSSDEKAGHARTPILSLSIPIVPVLRGFAPCPLRAVTLTCLLSESS</sequence>
<dbReference type="Proteomes" id="UP000735302">
    <property type="component" value="Unassembled WGS sequence"/>
</dbReference>
<proteinExistence type="predicted"/>